<evidence type="ECO:0000259" key="4">
    <source>
        <dbReference type="Pfam" id="PF14543"/>
    </source>
</evidence>
<protein>
    <recommendedName>
        <fullName evidence="4">Xylanase inhibitor N-terminal domain-containing protein</fullName>
    </recommendedName>
</protein>
<dbReference type="InterPro" id="IPR051708">
    <property type="entry name" value="Plant_Aspart_Prot_A1"/>
</dbReference>
<organism evidence="5 6">
    <name type="scientific">Psophocarpus tetragonolobus</name>
    <name type="common">Winged bean</name>
    <name type="synonym">Dolichos tetragonolobus</name>
    <dbReference type="NCBI Taxonomy" id="3891"/>
    <lineage>
        <taxon>Eukaryota</taxon>
        <taxon>Viridiplantae</taxon>
        <taxon>Streptophyta</taxon>
        <taxon>Embryophyta</taxon>
        <taxon>Tracheophyta</taxon>
        <taxon>Spermatophyta</taxon>
        <taxon>Magnoliopsida</taxon>
        <taxon>eudicotyledons</taxon>
        <taxon>Gunneridae</taxon>
        <taxon>Pentapetalae</taxon>
        <taxon>rosids</taxon>
        <taxon>fabids</taxon>
        <taxon>Fabales</taxon>
        <taxon>Fabaceae</taxon>
        <taxon>Papilionoideae</taxon>
        <taxon>50 kb inversion clade</taxon>
        <taxon>NPAAA clade</taxon>
        <taxon>indigoferoid/millettioid clade</taxon>
        <taxon>Phaseoleae</taxon>
        <taxon>Psophocarpus</taxon>
    </lineage>
</organism>
<dbReference type="PANTHER" id="PTHR47967:SF128">
    <property type="entry name" value="ASPARTIC PROTEINASE CDR1-LIKE"/>
    <property type="match status" value="1"/>
</dbReference>
<dbReference type="Proteomes" id="UP001386955">
    <property type="component" value="Unassembled WGS sequence"/>
</dbReference>
<sequence length="143" mass="15301">MCTYGIYYADGSVSIGVLATESIHFGSQTIKFPNFTFGCGLYNNFAHRTSDKVTGIVGLGAGPLSLVSQIGDKIGHKFSYCLLPFSSNSPTKLKFGNEATIQSNGVVSAPLIIDPSFPSYYFLQLEGVSVGQQMVQTNGKNNN</sequence>
<accession>A0AAN9SP08</accession>
<gene>
    <name evidence="5" type="ORF">VNO78_13252</name>
</gene>
<evidence type="ECO:0000313" key="6">
    <source>
        <dbReference type="Proteomes" id="UP001386955"/>
    </source>
</evidence>
<feature type="domain" description="Xylanase inhibitor N-terminal" evidence="4">
    <location>
        <begin position="2"/>
        <end position="97"/>
    </location>
</feature>
<dbReference type="AlphaFoldDB" id="A0AAN9SP08"/>
<dbReference type="GO" id="GO:0006508">
    <property type="term" value="P:proteolysis"/>
    <property type="evidence" value="ECO:0007669"/>
    <property type="project" value="UniProtKB-KW"/>
</dbReference>
<reference evidence="5 6" key="1">
    <citation type="submission" date="2024-01" db="EMBL/GenBank/DDBJ databases">
        <title>The genomes of 5 underutilized Papilionoideae crops provide insights into root nodulation and disease resistanc.</title>
        <authorList>
            <person name="Jiang F."/>
        </authorList>
    </citation>
    <scope>NUCLEOTIDE SEQUENCE [LARGE SCALE GENOMIC DNA]</scope>
    <source>
        <strain evidence="5">DUOXIRENSHENG_FW03</strain>
        <tissue evidence="5">Leaves</tissue>
    </source>
</reference>
<keyword evidence="2" id="KW-0645">Protease</keyword>
<dbReference type="GO" id="GO:0005576">
    <property type="term" value="C:extracellular region"/>
    <property type="evidence" value="ECO:0007669"/>
    <property type="project" value="TreeGrafter"/>
</dbReference>
<dbReference type="InterPro" id="IPR021109">
    <property type="entry name" value="Peptidase_aspartic_dom_sf"/>
</dbReference>
<dbReference type="Gene3D" id="2.40.70.10">
    <property type="entry name" value="Acid Proteases"/>
    <property type="match status" value="1"/>
</dbReference>
<keyword evidence="6" id="KW-1185">Reference proteome</keyword>
<dbReference type="Pfam" id="PF14543">
    <property type="entry name" value="TAXi_N"/>
    <property type="match status" value="1"/>
</dbReference>
<dbReference type="PANTHER" id="PTHR47967">
    <property type="entry name" value="OS07G0603500 PROTEIN-RELATED"/>
    <property type="match status" value="1"/>
</dbReference>
<evidence type="ECO:0000256" key="1">
    <source>
        <dbReference type="ARBA" id="ARBA00007447"/>
    </source>
</evidence>
<evidence type="ECO:0000256" key="2">
    <source>
        <dbReference type="ARBA" id="ARBA00022670"/>
    </source>
</evidence>
<dbReference type="EMBL" id="JAYMYS010000003">
    <property type="protein sequence ID" value="KAK7401630.1"/>
    <property type="molecule type" value="Genomic_DNA"/>
</dbReference>
<comment type="similarity">
    <text evidence="1">Belongs to the peptidase A1 family.</text>
</comment>
<comment type="caution">
    <text evidence="5">The sequence shown here is derived from an EMBL/GenBank/DDBJ whole genome shotgun (WGS) entry which is preliminary data.</text>
</comment>
<evidence type="ECO:0000313" key="5">
    <source>
        <dbReference type="EMBL" id="KAK7401630.1"/>
    </source>
</evidence>
<name>A0AAN9SP08_PSOTE</name>
<evidence type="ECO:0000256" key="3">
    <source>
        <dbReference type="ARBA" id="ARBA00022801"/>
    </source>
</evidence>
<keyword evidence="3" id="KW-0378">Hydrolase</keyword>
<proteinExistence type="inferred from homology"/>
<dbReference type="GO" id="GO:0008233">
    <property type="term" value="F:peptidase activity"/>
    <property type="evidence" value="ECO:0007669"/>
    <property type="project" value="UniProtKB-KW"/>
</dbReference>
<dbReference type="SUPFAM" id="SSF50630">
    <property type="entry name" value="Acid proteases"/>
    <property type="match status" value="1"/>
</dbReference>
<dbReference type="InterPro" id="IPR032861">
    <property type="entry name" value="TAXi_N"/>
</dbReference>